<name>A0A8S4N518_OWEFU</name>
<feature type="transmembrane region" description="Helical" evidence="2">
    <location>
        <begin position="68"/>
        <end position="91"/>
    </location>
</feature>
<dbReference type="EMBL" id="CAIIXF020000001">
    <property type="protein sequence ID" value="CAH1775658.1"/>
    <property type="molecule type" value="Genomic_DNA"/>
</dbReference>
<keyword evidence="2" id="KW-0472">Membrane</keyword>
<reference evidence="3" key="1">
    <citation type="submission" date="2022-03" db="EMBL/GenBank/DDBJ databases">
        <authorList>
            <person name="Martin C."/>
        </authorList>
    </citation>
    <scope>NUCLEOTIDE SEQUENCE</scope>
</reference>
<evidence type="ECO:0000256" key="2">
    <source>
        <dbReference type="SAM" id="Phobius"/>
    </source>
</evidence>
<sequence>MCKITSCCCCKLPVAVIVQSAILLALSVGGMALSGSLAGSLSPSMESNSGSNQTESIDASTNATLTPFYAVSVMVCLVYALLGIFSLLGILATIKRITWLLQAYYVMLVLQAIFFSVAGVIVGLLTFLLWFLLIFIPGVAGFFVPLVLINIITFCIVIPAAVCVTSYRSFLFDGAEPKPSQTIIMATYPDPEYNIAVPTEKYPTITTTAVEYQEATSQGMQHLSSNERMEQPVSPDHQYNYPSFTGPPVPTQPRGPPTVEQTSHNDSPTPEQQQNSQGYVGTREDYLTMGTQQEHLVIIPNQSAPYYNIEEPHRPLNGTNNIESTSQDSSDVYLEPQEHYEQLSAAKAGDVYETLP</sequence>
<feature type="compositionally biased region" description="Pro residues" evidence="1">
    <location>
        <begin position="245"/>
        <end position="256"/>
    </location>
</feature>
<evidence type="ECO:0000313" key="4">
    <source>
        <dbReference type="Proteomes" id="UP000749559"/>
    </source>
</evidence>
<keyword evidence="2" id="KW-1133">Transmembrane helix</keyword>
<evidence type="ECO:0000256" key="1">
    <source>
        <dbReference type="SAM" id="MobiDB-lite"/>
    </source>
</evidence>
<feature type="transmembrane region" description="Helical" evidence="2">
    <location>
        <begin position="103"/>
        <end position="136"/>
    </location>
</feature>
<keyword evidence="2" id="KW-0812">Transmembrane</keyword>
<feature type="compositionally biased region" description="Polar residues" evidence="1">
    <location>
        <begin position="317"/>
        <end position="330"/>
    </location>
</feature>
<organism evidence="3 4">
    <name type="scientific">Owenia fusiformis</name>
    <name type="common">Polychaete worm</name>
    <dbReference type="NCBI Taxonomy" id="6347"/>
    <lineage>
        <taxon>Eukaryota</taxon>
        <taxon>Metazoa</taxon>
        <taxon>Spiralia</taxon>
        <taxon>Lophotrochozoa</taxon>
        <taxon>Annelida</taxon>
        <taxon>Polychaeta</taxon>
        <taxon>Sedentaria</taxon>
        <taxon>Canalipalpata</taxon>
        <taxon>Sabellida</taxon>
        <taxon>Oweniida</taxon>
        <taxon>Oweniidae</taxon>
        <taxon>Owenia</taxon>
    </lineage>
</organism>
<feature type="compositionally biased region" description="Polar residues" evidence="1">
    <location>
        <begin position="260"/>
        <end position="278"/>
    </location>
</feature>
<feature type="transmembrane region" description="Helical" evidence="2">
    <location>
        <begin position="12"/>
        <end position="33"/>
    </location>
</feature>
<dbReference type="AlphaFoldDB" id="A0A8S4N518"/>
<feature type="transmembrane region" description="Helical" evidence="2">
    <location>
        <begin position="142"/>
        <end position="164"/>
    </location>
</feature>
<evidence type="ECO:0000313" key="3">
    <source>
        <dbReference type="EMBL" id="CAH1775658.1"/>
    </source>
</evidence>
<feature type="region of interest" description="Disordered" evidence="1">
    <location>
        <begin position="308"/>
        <end position="356"/>
    </location>
</feature>
<protein>
    <submittedName>
        <fullName evidence="3">Uncharacterized protein</fullName>
    </submittedName>
</protein>
<comment type="caution">
    <text evidence="3">The sequence shown here is derived from an EMBL/GenBank/DDBJ whole genome shotgun (WGS) entry which is preliminary data.</text>
</comment>
<gene>
    <name evidence="3" type="ORF">OFUS_LOCUS2935</name>
</gene>
<accession>A0A8S4N518</accession>
<feature type="region of interest" description="Disordered" evidence="1">
    <location>
        <begin position="216"/>
        <end position="278"/>
    </location>
</feature>
<proteinExistence type="predicted"/>
<keyword evidence="4" id="KW-1185">Reference proteome</keyword>
<dbReference type="Proteomes" id="UP000749559">
    <property type="component" value="Unassembled WGS sequence"/>
</dbReference>